<keyword evidence="2 4" id="KW-0547">Nucleotide-binding</keyword>
<dbReference type="InterPro" id="IPR051681">
    <property type="entry name" value="Ser/Thr_Kinases-Pseudokinases"/>
</dbReference>
<dbReference type="InterPro" id="IPR000719">
    <property type="entry name" value="Prot_kinase_dom"/>
</dbReference>
<keyword evidence="7" id="KW-0808">Transferase</keyword>
<dbReference type="GO" id="GO:0005524">
    <property type="term" value="F:ATP binding"/>
    <property type="evidence" value="ECO:0007669"/>
    <property type="project" value="UniProtKB-UniRule"/>
</dbReference>
<keyword evidence="3 4" id="KW-0067">ATP-binding</keyword>
<evidence type="ECO:0000313" key="7">
    <source>
        <dbReference type="EMBL" id="GAT99062.1"/>
    </source>
</evidence>
<dbReference type="Proteomes" id="UP000078387">
    <property type="component" value="Unassembled WGS sequence"/>
</dbReference>
<evidence type="ECO:0000256" key="5">
    <source>
        <dbReference type="RuleBase" id="RU000304"/>
    </source>
</evidence>
<feature type="domain" description="Protein kinase" evidence="6">
    <location>
        <begin position="14"/>
        <end position="265"/>
    </location>
</feature>
<dbReference type="InterPro" id="IPR011009">
    <property type="entry name" value="Kinase-like_dom_sf"/>
</dbReference>
<dbReference type="InterPro" id="IPR001245">
    <property type="entry name" value="Ser-Thr/Tyr_kinase_cat_dom"/>
</dbReference>
<dbReference type="PROSITE" id="PS00107">
    <property type="entry name" value="PROTEIN_KINASE_ATP"/>
    <property type="match status" value="1"/>
</dbReference>
<dbReference type="VEuPathDB" id="AmoebaDB:EHI7A_080660"/>
<dbReference type="SUPFAM" id="SSF56112">
    <property type="entry name" value="Protein kinase-like (PK-like)"/>
    <property type="match status" value="1"/>
</dbReference>
<evidence type="ECO:0000256" key="1">
    <source>
        <dbReference type="ARBA" id="ARBA00022527"/>
    </source>
</evidence>
<dbReference type="EMBL" id="BDEQ01000001">
    <property type="protein sequence ID" value="GAT99062.1"/>
    <property type="molecule type" value="Genomic_DNA"/>
</dbReference>
<dbReference type="PANTHER" id="PTHR44329">
    <property type="entry name" value="SERINE/THREONINE-PROTEIN KINASE TNNI3K-RELATED"/>
    <property type="match status" value="1"/>
</dbReference>
<dbReference type="GO" id="GO:0004674">
    <property type="term" value="F:protein serine/threonine kinase activity"/>
    <property type="evidence" value="ECO:0007669"/>
    <property type="project" value="UniProtKB-KW"/>
</dbReference>
<proteinExistence type="inferred from homology"/>
<dbReference type="PROSITE" id="PS00108">
    <property type="entry name" value="PROTEIN_KINASE_ST"/>
    <property type="match status" value="1"/>
</dbReference>
<dbReference type="Pfam" id="PF07714">
    <property type="entry name" value="PK_Tyr_Ser-Thr"/>
    <property type="match status" value="1"/>
</dbReference>
<protein>
    <submittedName>
        <fullName evidence="7">Protein kinase putative</fullName>
    </submittedName>
</protein>
<organism evidence="7 8">
    <name type="scientific">Entamoeba histolytica</name>
    <dbReference type="NCBI Taxonomy" id="5759"/>
    <lineage>
        <taxon>Eukaryota</taxon>
        <taxon>Amoebozoa</taxon>
        <taxon>Evosea</taxon>
        <taxon>Archamoebae</taxon>
        <taxon>Mastigamoebida</taxon>
        <taxon>Entamoebidae</taxon>
        <taxon>Entamoeba</taxon>
    </lineage>
</organism>
<reference evidence="7 8" key="1">
    <citation type="submission" date="2016-05" db="EMBL/GenBank/DDBJ databases">
        <title>First whole genome sequencing of Entamoeba histolytica HM1:IMSS-clone-6.</title>
        <authorList>
            <person name="Mukherjee Avik.K."/>
            <person name="Izumyama S."/>
            <person name="Nakada-Tsukui K."/>
            <person name="Nozaki T."/>
        </authorList>
    </citation>
    <scope>NUCLEOTIDE SEQUENCE [LARGE SCALE GENOMIC DNA]</scope>
    <source>
        <strain evidence="7 8">HM1:IMSS clone 6</strain>
    </source>
</reference>
<dbReference type="Gene3D" id="3.30.200.20">
    <property type="entry name" value="Phosphorylase Kinase, domain 1"/>
    <property type="match status" value="1"/>
</dbReference>
<dbReference type="VEuPathDB" id="AmoebaDB:EHI_176860"/>
<comment type="similarity">
    <text evidence="5">Belongs to the protein kinase superfamily.</text>
</comment>
<dbReference type="VEuPathDB" id="AmoebaDB:EHI5A_096070"/>
<dbReference type="PROSITE" id="PS50011">
    <property type="entry name" value="PROTEIN_KINASE_DOM"/>
    <property type="match status" value="1"/>
</dbReference>
<comment type="caution">
    <text evidence="7">The sequence shown here is derived from an EMBL/GenBank/DDBJ whole genome shotgun (WGS) entry which is preliminary data.</text>
</comment>
<dbReference type="VEuPathDB" id="AmoebaDB:EHI8A_082420"/>
<keyword evidence="1 5" id="KW-0723">Serine/threonine-protein kinase</keyword>
<dbReference type="InterPro" id="IPR008271">
    <property type="entry name" value="Ser/Thr_kinase_AS"/>
</dbReference>
<accession>A0A5K1V1S5</accession>
<evidence type="ECO:0000256" key="2">
    <source>
        <dbReference type="ARBA" id="ARBA00022741"/>
    </source>
</evidence>
<feature type="binding site" evidence="4">
    <location>
        <position position="41"/>
    </location>
    <ligand>
        <name>ATP</name>
        <dbReference type="ChEBI" id="CHEBI:30616"/>
    </ligand>
</feature>
<sequence length="390" mass="45386">MVFISNTINSAVEVQLMEEVGHGTFSRVFKGKMQEKYVAVKVLNTVVDCIRMEVSYMRMFHHPNIISFYGTIQTDILVILTEYMDSSLDNLLYNQQQCPVSLQFELTCPIKVHISLEIAKGIKYLQSLNLIHGDVKPENILVSADLKVKLSDFGLTKKPTEFSENIHGTPNYLPPETFLYNEYNITCDIYAFSMVIWQIFTQRLLYIKYESMDDLSLEVVHGERPILNKMVPEVYHKLLTDMWSNQIEQRPNIEKVIKILSLGYLEEIENDSVKNAWCCLCPKQVLDYKLSYHYLNTKGNFKNIFRGTDFVSVNDFNFACNCFGNIWDVSLQRKINEFIKNTHLFINWTNYTITAELNKTKIVIKEDIFSDSFIVDGGDKTYHIKSLWEL</sequence>
<evidence type="ECO:0000256" key="4">
    <source>
        <dbReference type="PROSITE-ProRule" id="PRU10141"/>
    </source>
</evidence>
<keyword evidence="7" id="KW-0418">Kinase</keyword>
<dbReference type="SMART" id="SM00220">
    <property type="entry name" value="S_TKc"/>
    <property type="match status" value="1"/>
</dbReference>
<evidence type="ECO:0000259" key="6">
    <source>
        <dbReference type="PROSITE" id="PS50011"/>
    </source>
</evidence>
<dbReference type="VEuPathDB" id="AmoebaDB:KM1_111620"/>
<dbReference type="OMA" id="CLPKCNA"/>
<dbReference type="AlphaFoldDB" id="A0A5K1V1S5"/>
<dbReference type="InterPro" id="IPR017441">
    <property type="entry name" value="Protein_kinase_ATP_BS"/>
</dbReference>
<name>A0A5K1V1S5_ENTHI</name>
<dbReference type="Gene3D" id="1.10.510.10">
    <property type="entry name" value="Transferase(Phosphotransferase) domain 1"/>
    <property type="match status" value="1"/>
</dbReference>
<evidence type="ECO:0000313" key="8">
    <source>
        <dbReference type="Proteomes" id="UP000078387"/>
    </source>
</evidence>
<gene>
    <name evidence="7" type="ORF">CL6EHI_176860</name>
</gene>
<evidence type="ECO:0000256" key="3">
    <source>
        <dbReference type="ARBA" id="ARBA00022840"/>
    </source>
</evidence>